<comment type="similarity">
    <text evidence="5">Belongs to the SAT4 family.</text>
</comment>
<comment type="subcellular location">
    <subcellularLocation>
        <location evidence="1">Membrane</location>
        <topology evidence="1">Multi-pass membrane protein</topology>
    </subcellularLocation>
</comment>
<feature type="transmembrane region" description="Helical" evidence="6">
    <location>
        <begin position="125"/>
        <end position="152"/>
    </location>
</feature>
<evidence type="ECO:0000256" key="5">
    <source>
        <dbReference type="ARBA" id="ARBA00038359"/>
    </source>
</evidence>
<sequence length="365" mass="40539">MTPGDVIATVTYVCLVSSCASVSLRIVVRHKWLDHGLKLDDWLMIVALAFYLMFCAFGIAFTVIENRNPTLTESSADLLLLQNTDGSAKLLIIAEALFMVTSIAFKISLMIFFRRFLLERKQRCLVASVTVFYCVMSALAFFLSLVPCGTLSHLARKRVEGKCIPTNVWNGFFYTHGAVSALSDWVFALLPILVLWKSSMPAKTKLGVTFLMVFAVCGSLCAVLRTIYTGSLHFDARYYDVNHKPSYYHVTALVINMAVLEMGIGITAASVACLMPLFRRCAGWFQRRLATRSRQSDVQVRRKDGVSTTLGETNSDQWRKPSFVRPDVASFQSGNLDLKLFGVLPSVDPMTGEDICGDSLADDMP</sequence>
<feature type="transmembrane region" description="Helical" evidence="6">
    <location>
        <begin position="208"/>
        <end position="228"/>
    </location>
</feature>
<keyword evidence="3 6" id="KW-1133">Transmembrane helix</keyword>
<feature type="transmembrane region" description="Helical" evidence="6">
    <location>
        <begin position="248"/>
        <end position="278"/>
    </location>
</feature>
<keyword evidence="4 6" id="KW-0472">Membrane</keyword>
<comment type="caution">
    <text evidence="8">The sequence shown here is derived from an EMBL/GenBank/DDBJ whole genome shotgun (WGS) entry which is preliminary data.</text>
</comment>
<dbReference type="AlphaFoldDB" id="A0A4S8VFD7"/>
<accession>A0A4S8VFD7</accession>
<dbReference type="EMBL" id="QZAJ01000418">
    <property type="protein sequence ID" value="THW10459.1"/>
    <property type="molecule type" value="Genomic_DNA"/>
</dbReference>
<dbReference type="PANTHER" id="PTHR33048:SF96">
    <property type="entry name" value="INTEGRAL MEMBRANE PROTEIN"/>
    <property type="match status" value="1"/>
</dbReference>
<evidence type="ECO:0000256" key="2">
    <source>
        <dbReference type="ARBA" id="ARBA00022692"/>
    </source>
</evidence>
<feature type="domain" description="Rhodopsin" evidence="7">
    <location>
        <begin position="24"/>
        <end position="280"/>
    </location>
</feature>
<evidence type="ECO:0000256" key="3">
    <source>
        <dbReference type="ARBA" id="ARBA00022989"/>
    </source>
</evidence>
<feature type="transmembrane region" description="Helical" evidence="6">
    <location>
        <begin position="172"/>
        <end position="196"/>
    </location>
</feature>
<evidence type="ECO:0000256" key="1">
    <source>
        <dbReference type="ARBA" id="ARBA00004141"/>
    </source>
</evidence>
<proteinExistence type="inferred from homology"/>
<feature type="transmembrane region" description="Helical" evidence="6">
    <location>
        <begin position="40"/>
        <end position="64"/>
    </location>
</feature>
<evidence type="ECO:0000313" key="8">
    <source>
        <dbReference type="EMBL" id="THW10459.1"/>
    </source>
</evidence>
<organism evidence="8 9">
    <name type="scientific">Aureobasidium pullulans</name>
    <name type="common">Black yeast</name>
    <name type="synonym">Pullularia pullulans</name>
    <dbReference type="NCBI Taxonomy" id="5580"/>
    <lineage>
        <taxon>Eukaryota</taxon>
        <taxon>Fungi</taxon>
        <taxon>Dikarya</taxon>
        <taxon>Ascomycota</taxon>
        <taxon>Pezizomycotina</taxon>
        <taxon>Dothideomycetes</taxon>
        <taxon>Dothideomycetidae</taxon>
        <taxon>Dothideales</taxon>
        <taxon>Saccotheciaceae</taxon>
        <taxon>Aureobasidium</taxon>
    </lineage>
</organism>
<keyword evidence="2 6" id="KW-0812">Transmembrane</keyword>
<feature type="transmembrane region" description="Helical" evidence="6">
    <location>
        <begin position="90"/>
        <end position="113"/>
    </location>
</feature>
<feature type="transmembrane region" description="Helical" evidence="6">
    <location>
        <begin position="6"/>
        <end position="28"/>
    </location>
</feature>
<protein>
    <recommendedName>
        <fullName evidence="7">Rhodopsin domain-containing protein</fullName>
    </recommendedName>
</protein>
<reference evidence="8 9" key="1">
    <citation type="submission" date="2018-10" db="EMBL/GenBank/DDBJ databases">
        <title>Fifty Aureobasidium pullulans genomes reveal a recombining polyextremotolerant generalist.</title>
        <authorList>
            <person name="Gostincar C."/>
            <person name="Turk M."/>
            <person name="Zajc J."/>
            <person name="Gunde-Cimerman N."/>
        </authorList>
    </citation>
    <scope>NUCLEOTIDE SEQUENCE [LARGE SCALE GENOMIC DNA]</scope>
    <source>
        <strain evidence="8 9">EXF-11318</strain>
    </source>
</reference>
<gene>
    <name evidence="8" type="ORF">D6D24_07925</name>
</gene>
<evidence type="ECO:0000313" key="9">
    <source>
        <dbReference type="Proteomes" id="UP000308014"/>
    </source>
</evidence>
<evidence type="ECO:0000259" key="7">
    <source>
        <dbReference type="Pfam" id="PF20684"/>
    </source>
</evidence>
<dbReference type="InterPro" id="IPR052337">
    <property type="entry name" value="SAT4-like"/>
</dbReference>
<dbReference type="Pfam" id="PF20684">
    <property type="entry name" value="Fung_rhodopsin"/>
    <property type="match status" value="1"/>
</dbReference>
<evidence type="ECO:0000256" key="4">
    <source>
        <dbReference type="ARBA" id="ARBA00023136"/>
    </source>
</evidence>
<evidence type="ECO:0000256" key="6">
    <source>
        <dbReference type="SAM" id="Phobius"/>
    </source>
</evidence>
<dbReference type="InterPro" id="IPR049326">
    <property type="entry name" value="Rhodopsin_dom_fungi"/>
</dbReference>
<dbReference type="GO" id="GO:0016020">
    <property type="term" value="C:membrane"/>
    <property type="evidence" value="ECO:0007669"/>
    <property type="project" value="UniProtKB-SubCell"/>
</dbReference>
<name>A0A4S8VFD7_AURPU</name>
<dbReference type="Proteomes" id="UP000308014">
    <property type="component" value="Unassembled WGS sequence"/>
</dbReference>
<dbReference type="PANTHER" id="PTHR33048">
    <property type="entry name" value="PTH11-LIKE INTEGRAL MEMBRANE PROTEIN (AFU_ORTHOLOGUE AFUA_5G11245)"/>
    <property type="match status" value="1"/>
</dbReference>